<comment type="caution">
    <text evidence="2">The sequence shown here is derived from an EMBL/GenBank/DDBJ whole genome shotgun (WGS) entry which is preliminary data.</text>
</comment>
<evidence type="ECO:0000313" key="3">
    <source>
        <dbReference type="Proteomes" id="UP001362999"/>
    </source>
</evidence>
<dbReference type="AlphaFoldDB" id="A0AAW0ADX2"/>
<sequence>MPLSVTIPLGQEDNMDGYAVPVLLVKKESFDEDAEMSCGCDGGQEEEAGTKRRPEMAFSPRSVWVVASSSSSSPPPPFAYPPHADHQQHQHQYQPAATLVIPFRPQRVYLGPRLPDDLYCFVFIFAVPLSALEEYALSGHLDAHCQQSQKPKDHFRAVVCSPCLAPATRRQRGFGTGHAPLATFLPPRRHTPGCTMSTARARGSASCQTQQGGGETPSGERGADHRFRVW</sequence>
<dbReference type="Proteomes" id="UP001362999">
    <property type="component" value="Unassembled WGS sequence"/>
</dbReference>
<name>A0AAW0ADX2_9AGAR</name>
<feature type="compositionally biased region" description="Basic and acidic residues" evidence="1">
    <location>
        <begin position="221"/>
        <end position="230"/>
    </location>
</feature>
<keyword evidence="3" id="KW-1185">Reference proteome</keyword>
<feature type="region of interest" description="Disordered" evidence="1">
    <location>
        <begin position="67"/>
        <end position="88"/>
    </location>
</feature>
<protein>
    <submittedName>
        <fullName evidence="2">Uncharacterized protein</fullName>
    </submittedName>
</protein>
<dbReference type="EMBL" id="JAWWNJ010000073">
    <property type="protein sequence ID" value="KAK7007001.1"/>
    <property type="molecule type" value="Genomic_DNA"/>
</dbReference>
<organism evidence="2 3">
    <name type="scientific">Favolaschia claudopus</name>
    <dbReference type="NCBI Taxonomy" id="2862362"/>
    <lineage>
        <taxon>Eukaryota</taxon>
        <taxon>Fungi</taxon>
        <taxon>Dikarya</taxon>
        <taxon>Basidiomycota</taxon>
        <taxon>Agaricomycotina</taxon>
        <taxon>Agaricomycetes</taxon>
        <taxon>Agaricomycetidae</taxon>
        <taxon>Agaricales</taxon>
        <taxon>Marasmiineae</taxon>
        <taxon>Mycenaceae</taxon>
        <taxon>Favolaschia</taxon>
    </lineage>
</organism>
<reference evidence="2 3" key="1">
    <citation type="journal article" date="2024" name="J Genomics">
        <title>Draft genome sequencing and assembly of Favolaschia claudopus CIRM-BRFM 2984 isolated from oak limbs.</title>
        <authorList>
            <person name="Navarro D."/>
            <person name="Drula E."/>
            <person name="Chaduli D."/>
            <person name="Cazenave R."/>
            <person name="Ahrendt S."/>
            <person name="Wang J."/>
            <person name="Lipzen A."/>
            <person name="Daum C."/>
            <person name="Barry K."/>
            <person name="Grigoriev I.V."/>
            <person name="Favel A."/>
            <person name="Rosso M.N."/>
            <person name="Martin F."/>
        </authorList>
    </citation>
    <scope>NUCLEOTIDE SEQUENCE [LARGE SCALE GENOMIC DNA]</scope>
    <source>
        <strain evidence="2 3">CIRM-BRFM 2984</strain>
    </source>
</reference>
<evidence type="ECO:0000313" key="2">
    <source>
        <dbReference type="EMBL" id="KAK7007001.1"/>
    </source>
</evidence>
<accession>A0AAW0ADX2</accession>
<proteinExistence type="predicted"/>
<feature type="region of interest" description="Disordered" evidence="1">
    <location>
        <begin position="196"/>
        <end position="230"/>
    </location>
</feature>
<evidence type="ECO:0000256" key="1">
    <source>
        <dbReference type="SAM" id="MobiDB-lite"/>
    </source>
</evidence>
<gene>
    <name evidence="2" type="ORF">R3P38DRAFT_1679197</name>
</gene>